<keyword evidence="2" id="KW-0808">Transferase</keyword>
<evidence type="ECO:0000256" key="1">
    <source>
        <dbReference type="ARBA" id="ARBA00022527"/>
    </source>
</evidence>
<gene>
    <name evidence="7" type="ORF">EVEC_LOCUS11728</name>
</gene>
<dbReference type="GO" id="GO:0005524">
    <property type="term" value="F:ATP binding"/>
    <property type="evidence" value="ECO:0007669"/>
    <property type="project" value="UniProtKB-KW"/>
</dbReference>
<dbReference type="WBParaSite" id="EVEC_0001254501-mRNA-1">
    <property type="protein sequence ID" value="EVEC_0001254501-mRNA-1"/>
    <property type="gene ID" value="EVEC_0001254501"/>
</dbReference>
<dbReference type="STRING" id="51028.A0A0N4VNI2"/>
<dbReference type="GO" id="GO:0000226">
    <property type="term" value="P:microtubule cytoskeleton organization"/>
    <property type="evidence" value="ECO:0007669"/>
    <property type="project" value="TreeGrafter"/>
</dbReference>
<evidence type="ECO:0000313" key="8">
    <source>
        <dbReference type="Proteomes" id="UP000274131"/>
    </source>
</evidence>
<dbReference type="PANTHER" id="PTHR24346:SF82">
    <property type="entry name" value="KP78A-RELATED"/>
    <property type="match status" value="1"/>
</dbReference>
<feature type="domain" description="Protein kinase" evidence="6">
    <location>
        <begin position="1"/>
        <end position="88"/>
    </location>
</feature>
<dbReference type="InterPro" id="IPR008271">
    <property type="entry name" value="Ser/Thr_kinase_AS"/>
</dbReference>
<evidence type="ECO:0000259" key="6">
    <source>
        <dbReference type="PROSITE" id="PS50011"/>
    </source>
</evidence>
<dbReference type="InterPro" id="IPR011009">
    <property type="entry name" value="Kinase-like_dom_sf"/>
</dbReference>
<keyword evidence="4" id="KW-0418">Kinase</keyword>
<reference evidence="9" key="1">
    <citation type="submission" date="2017-02" db="UniProtKB">
        <authorList>
            <consortium name="WormBaseParasite"/>
        </authorList>
    </citation>
    <scope>IDENTIFICATION</scope>
</reference>
<organism evidence="9">
    <name type="scientific">Enterobius vermicularis</name>
    <name type="common">Human pinworm</name>
    <dbReference type="NCBI Taxonomy" id="51028"/>
    <lineage>
        <taxon>Eukaryota</taxon>
        <taxon>Metazoa</taxon>
        <taxon>Ecdysozoa</taxon>
        <taxon>Nematoda</taxon>
        <taxon>Chromadorea</taxon>
        <taxon>Rhabditida</taxon>
        <taxon>Spirurina</taxon>
        <taxon>Oxyuridomorpha</taxon>
        <taxon>Oxyuroidea</taxon>
        <taxon>Oxyuridae</taxon>
        <taxon>Enterobius</taxon>
    </lineage>
</organism>
<dbReference type="Gene3D" id="1.10.510.10">
    <property type="entry name" value="Transferase(Phosphotransferase) domain 1"/>
    <property type="match status" value="1"/>
</dbReference>
<dbReference type="Proteomes" id="UP000274131">
    <property type="component" value="Unassembled WGS sequence"/>
</dbReference>
<evidence type="ECO:0000313" key="9">
    <source>
        <dbReference type="WBParaSite" id="EVEC_0001254501-mRNA-1"/>
    </source>
</evidence>
<dbReference type="EMBL" id="UXUI01012588">
    <property type="protein sequence ID" value="VDD96977.1"/>
    <property type="molecule type" value="Genomic_DNA"/>
</dbReference>
<proteinExistence type="predicted"/>
<keyword evidence="8" id="KW-1185">Reference proteome</keyword>
<accession>A0A0N4VNI2</accession>
<name>A0A0N4VNI2_ENTVE</name>
<evidence type="ECO:0000256" key="4">
    <source>
        <dbReference type="ARBA" id="ARBA00022777"/>
    </source>
</evidence>
<dbReference type="InterPro" id="IPR000719">
    <property type="entry name" value="Prot_kinase_dom"/>
</dbReference>
<dbReference type="PROSITE" id="PS50011">
    <property type="entry name" value="PROTEIN_KINASE_DOM"/>
    <property type="match status" value="1"/>
</dbReference>
<dbReference type="PANTHER" id="PTHR24346">
    <property type="entry name" value="MAP/MICROTUBULE AFFINITY-REGULATING KINASE"/>
    <property type="match status" value="1"/>
</dbReference>
<protein>
    <submittedName>
        <fullName evidence="9">Protein kinase domain-containing protein</fullName>
    </submittedName>
</protein>
<reference evidence="7 8" key="2">
    <citation type="submission" date="2018-10" db="EMBL/GenBank/DDBJ databases">
        <authorList>
            <consortium name="Pathogen Informatics"/>
        </authorList>
    </citation>
    <scope>NUCLEOTIDE SEQUENCE [LARGE SCALE GENOMIC DNA]</scope>
</reference>
<dbReference type="AlphaFoldDB" id="A0A0N4VNI2"/>
<keyword evidence="1" id="KW-0723">Serine/threonine-protein kinase</keyword>
<dbReference type="SMART" id="SM00220">
    <property type="entry name" value="S_TKc"/>
    <property type="match status" value="1"/>
</dbReference>
<keyword evidence="5" id="KW-0067">ATP-binding</keyword>
<dbReference type="GO" id="GO:0050321">
    <property type="term" value="F:tau-protein kinase activity"/>
    <property type="evidence" value="ECO:0007669"/>
    <property type="project" value="TreeGrafter"/>
</dbReference>
<dbReference type="OrthoDB" id="193931at2759"/>
<evidence type="ECO:0000256" key="5">
    <source>
        <dbReference type="ARBA" id="ARBA00022840"/>
    </source>
</evidence>
<dbReference type="GO" id="GO:0035556">
    <property type="term" value="P:intracellular signal transduction"/>
    <property type="evidence" value="ECO:0007669"/>
    <property type="project" value="TreeGrafter"/>
</dbReference>
<evidence type="ECO:0000256" key="3">
    <source>
        <dbReference type="ARBA" id="ARBA00022741"/>
    </source>
</evidence>
<evidence type="ECO:0000313" key="7">
    <source>
        <dbReference type="EMBL" id="VDD96977.1"/>
    </source>
</evidence>
<evidence type="ECO:0000256" key="2">
    <source>
        <dbReference type="ARBA" id="ARBA00022679"/>
    </source>
</evidence>
<dbReference type="PROSITE" id="PS00108">
    <property type="entry name" value="PROTEIN_KINASE_ST"/>
    <property type="match status" value="1"/>
</dbReference>
<dbReference type="SUPFAM" id="SSF56112">
    <property type="entry name" value="Protein kinase-like (PK-like)"/>
    <property type="match status" value="1"/>
</dbReference>
<dbReference type="GO" id="GO:0005737">
    <property type="term" value="C:cytoplasm"/>
    <property type="evidence" value="ECO:0007669"/>
    <property type="project" value="TreeGrafter"/>
</dbReference>
<dbReference type="Pfam" id="PF00069">
    <property type="entry name" value="Pkinase"/>
    <property type="match status" value="1"/>
</dbReference>
<keyword evidence="3" id="KW-0547">Nucleotide-binding</keyword>
<sequence length="88" mass="10157">MPESEARVKLWQIVSAIEYCHSLGVVHRDLKLENLLLDKNYNIKIVDFGFSNFYSNDNTLKTFCGSPPYAAPEIFEGREYIGPEVDIW</sequence>